<keyword evidence="2" id="KW-1185">Reference proteome</keyword>
<reference evidence="1" key="1">
    <citation type="submission" date="2021-02" db="EMBL/GenBank/DDBJ databases">
        <authorList>
            <person name="Bekaert M."/>
        </authorList>
    </citation>
    <scope>NUCLEOTIDE SEQUENCE</scope>
    <source>
        <strain evidence="1">IoA-00</strain>
    </source>
</reference>
<evidence type="ECO:0000313" key="2">
    <source>
        <dbReference type="Proteomes" id="UP000675881"/>
    </source>
</evidence>
<dbReference type="OrthoDB" id="533508at2759"/>
<dbReference type="EMBL" id="HG994580">
    <property type="protein sequence ID" value="CAF2775005.1"/>
    <property type="molecule type" value="Genomic_DNA"/>
</dbReference>
<protein>
    <submittedName>
        <fullName evidence="1">TRPV5</fullName>
    </submittedName>
</protein>
<evidence type="ECO:0000313" key="1">
    <source>
        <dbReference type="EMBL" id="CAF2775005.1"/>
    </source>
</evidence>
<dbReference type="AlphaFoldDB" id="A0A7R8H0Q6"/>
<gene>
    <name evidence="1" type="ORF">LSAA_947</name>
</gene>
<accession>A0A7R8H0Q6</accession>
<proteinExistence type="predicted"/>
<organism evidence="1 2">
    <name type="scientific">Lepeophtheirus salmonis</name>
    <name type="common">Salmon louse</name>
    <name type="synonym">Caligus salmonis</name>
    <dbReference type="NCBI Taxonomy" id="72036"/>
    <lineage>
        <taxon>Eukaryota</taxon>
        <taxon>Metazoa</taxon>
        <taxon>Ecdysozoa</taxon>
        <taxon>Arthropoda</taxon>
        <taxon>Crustacea</taxon>
        <taxon>Multicrustacea</taxon>
        <taxon>Hexanauplia</taxon>
        <taxon>Copepoda</taxon>
        <taxon>Siphonostomatoida</taxon>
        <taxon>Caligidae</taxon>
        <taxon>Lepeophtheirus</taxon>
    </lineage>
</organism>
<name>A0A7R8H0Q6_LEPSM</name>
<sequence length="103" mass="11262">MGNTESNESDAVKRQAEGGGNFPMYELLDLGGGGSLMEVSQRAMVKKDFKELDEVIRSKVTPYLYNGGNGKMVPVIHLALLRNKGRPRSKQSHSLLGGIEQVE</sequence>
<dbReference type="Proteomes" id="UP000675881">
    <property type="component" value="Chromosome 1"/>
</dbReference>